<evidence type="ECO:0000256" key="1">
    <source>
        <dbReference type="ARBA" id="ARBA00004651"/>
    </source>
</evidence>
<dbReference type="AlphaFoldDB" id="A0A496PN62"/>
<gene>
    <name evidence="10" type="ORF">DWQ67_03570</name>
</gene>
<name>A0A496PN62_9MICC</name>
<feature type="transmembrane region" description="Helical" evidence="7">
    <location>
        <begin position="349"/>
        <end position="375"/>
    </location>
</feature>
<evidence type="ECO:0000313" key="10">
    <source>
        <dbReference type="EMBL" id="RKW71919.1"/>
    </source>
</evidence>
<feature type="domain" description="ABC3 transporter permease C-terminal" evidence="8">
    <location>
        <begin position="268"/>
        <end position="388"/>
    </location>
</feature>
<feature type="transmembrane region" description="Helical" evidence="7">
    <location>
        <begin position="312"/>
        <end position="337"/>
    </location>
</feature>
<dbReference type="PANTHER" id="PTHR30572:SF4">
    <property type="entry name" value="ABC TRANSPORTER PERMEASE YTRF"/>
    <property type="match status" value="1"/>
</dbReference>
<reference evidence="10 11" key="1">
    <citation type="submission" date="2018-07" db="EMBL/GenBank/DDBJ databases">
        <title>Arthrobacter sp. nov., isolated from raw cow's milk with high bacterial count.</title>
        <authorList>
            <person name="Hahne J."/>
            <person name="Isele D."/>
            <person name="Lipski A."/>
        </authorList>
    </citation>
    <scope>NUCLEOTIDE SEQUENCE [LARGE SCALE GENOMIC DNA]</scope>
    <source>
        <strain evidence="10 11">JZ R-183</strain>
    </source>
</reference>
<dbReference type="RefSeq" id="WP_121484180.1">
    <property type="nucleotide sequence ID" value="NZ_QQXL01000001.1"/>
</dbReference>
<evidence type="ECO:0000259" key="9">
    <source>
        <dbReference type="Pfam" id="PF12704"/>
    </source>
</evidence>
<dbReference type="InterPro" id="IPR050250">
    <property type="entry name" value="Macrolide_Exporter_MacB"/>
</dbReference>
<feature type="transmembrane region" description="Helical" evidence="7">
    <location>
        <begin position="439"/>
        <end position="460"/>
    </location>
</feature>
<evidence type="ECO:0000256" key="4">
    <source>
        <dbReference type="ARBA" id="ARBA00022989"/>
    </source>
</evidence>
<accession>A0A496PN62</accession>
<feature type="transmembrane region" description="Helical" evidence="7">
    <location>
        <begin position="16"/>
        <end position="37"/>
    </location>
</feature>
<protein>
    <recommendedName>
        <fullName evidence="12">ABC transporter permease</fullName>
    </recommendedName>
</protein>
<keyword evidence="5 7" id="KW-0472">Membrane</keyword>
<comment type="similarity">
    <text evidence="6">Belongs to the ABC-4 integral membrane protein family.</text>
</comment>
<dbReference type="Proteomes" id="UP000273119">
    <property type="component" value="Unassembled WGS sequence"/>
</dbReference>
<feature type="transmembrane region" description="Helical" evidence="7">
    <location>
        <begin position="789"/>
        <end position="812"/>
    </location>
</feature>
<dbReference type="PANTHER" id="PTHR30572">
    <property type="entry name" value="MEMBRANE COMPONENT OF TRANSPORTER-RELATED"/>
    <property type="match status" value="1"/>
</dbReference>
<dbReference type="GO" id="GO:0005886">
    <property type="term" value="C:plasma membrane"/>
    <property type="evidence" value="ECO:0007669"/>
    <property type="project" value="UniProtKB-SubCell"/>
</dbReference>
<feature type="transmembrane region" description="Helical" evidence="7">
    <location>
        <begin position="492"/>
        <end position="512"/>
    </location>
</feature>
<evidence type="ECO:0000313" key="11">
    <source>
        <dbReference type="Proteomes" id="UP000273119"/>
    </source>
</evidence>
<organism evidence="10 11">
    <name type="scientific">Galactobacter caseinivorans</name>
    <dbReference type="NCBI Taxonomy" id="2676123"/>
    <lineage>
        <taxon>Bacteria</taxon>
        <taxon>Bacillati</taxon>
        <taxon>Actinomycetota</taxon>
        <taxon>Actinomycetes</taxon>
        <taxon>Micrococcales</taxon>
        <taxon>Micrococcaceae</taxon>
        <taxon>Galactobacter</taxon>
    </lineage>
</organism>
<dbReference type="Pfam" id="PF02687">
    <property type="entry name" value="FtsX"/>
    <property type="match status" value="2"/>
</dbReference>
<evidence type="ECO:0000256" key="6">
    <source>
        <dbReference type="ARBA" id="ARBA00038076"/>
    </source>
</evidence>
<evidence type="ECO:0000256" key="5">
    <source>
        <dbReference type="ARBA" id="ARBA00023136"/>
    </source>
</evidence>
<feature type="transmembrane region" description="Helical" evidence="7">
    <location>
        <begin position="738"/>
        <end position="761"/>
    </location>
</feature>
<keyword evidence="4 7" id="KW-1133">Transmembrane helix</keyword>
<feature type="domain" description="MacB-like periplasmic core" evidence="9">
    <location>
        <begin position="20"/>
        <end position="222"/>
    </location>
</feature>
<comment type="subcellular location">
    <subcellularLocation>
        <location evidence="1">Cell membrane</location>
        <topology evidence="1">Multi-pass membrane protein</topology>
    </subcellularLocation>
</comment>
<evidence type="ECO:0000256" key="3">
    <source>
        <dbReference type="ARBA" id="ARBA00022692"/>
    </source>
</evidence>
<dbReference type="InterPro" id="IPR025857">
    <property type="entry name" value="MacB_PCD"/>
</dbReference>
<evidence type="ECO:0008006" key="12">
    <source>
        <dbReference type="Google" id="ProtNLM"/>
    </source>
</evidence>
<keyword evidence="2" id="KW-1003">Cell membrane</keyword>
<comment type="caution">
    <text evidence="10">The sequence shown here is derived from an EMBL/GenBank/DDBJ whole genome shotgun (WGS) entry which is preliminary data.</text>
</comment>
<feature type="transmembrane region" description="Helical" evidence="7">
    <location>
        <begin position="409"/>
        <end position="427"/>
    </location>
</feature>
<dbReference type="GO" id="GO:0022857">
    <property type="term" value="F:transmembrane transporter activity"/>
    <property type="evidence" value="ECO:0007669"/>
    <property type="project" value="TreeGrafter"/>
</dbReference>
<feature type="transmembrane region" description="Helical" evidence="7">
    <location>
        <begin position="264"/>
        <end position="291"/>
    </location>
</feature>
<evidence type="ECO:0000256" key="7">
    <source>
        <dbReference type="SAM" id="Phobius"/>
    </source>
</evidence>
<feature type="domain" description="ABC3 transporter permease C-terminal" evidence="8">
    <location>
        <begin position="745"/>
        <end position="862"/>
    </location>
</feature>
<evidence type="ECO:0000256" key="2">
    <source>
        <dbReference type="ARBA" id="ARBA00022475"/>
    </source>
</evidence>
<proteinExistence type="inferred from homology"/>
<dbReference type="InterPro" id="IPR003838">
    <property type="entry name" value="ABC3_permease_C"/>
</dbReference>
<feature type="transmembrane region" description="Helical" evidence="7">
    <location>
        <begin position="832"/>
        <end position="852"/>
    </location>
</feature>
<sequence length="869" mass="88689">MNTLVKANVVAYRRRYVAVIAAITIGVAFLTATLYVGTSIKSTLGASVGQTYSKSDVVVQPNVNMQEGDGGKTFSAKQLSKPLEDSSSVSQTLALSSGMMSAELGKLGTQTVLVTGLEGDASLFGQELTEGKDPGLNEITVNKDAATRAGLKVGDQVKIASFGSTEKTFKSLTISGLRADPQDLSGAGYPALQLTSQTAKDLKLGLGVNMLLAKISSGSAADLAPELQEQYKALGLLDPTVSSPQEAVSATVAELSGGTDMLTWVLGAFAGIALVVTVIVVSNTFSVILAQRTRELALLRTLGARRGQIRRMVIGEALIVGLIGGLVGLVLALGVVWGGVAIVSSAFDLPYITFGFAVWPLVVGVIVSLLVTVLASARPAMAATRVSPLAALRPQETVTARSSRGTTRIVIGLLLVICGAVAMYFGVTGGEDTMATSFAAAFIGGLLSFIGVLMLGTLLIPWTVRQMARPFGAQVGGRLAGLNALRHPQRTAAIGTALLLGVTLVVMMMVGATTARSTLNAQLAKQYPVDLLVRGQSSGDIQGAPGADTGAGKKTLNAQDAQKVAGLNGVDNAALIKVVATTPDCVASAKAARGSAAQCFPVYGANQQILDSVMTDSVVLPKSGSIAVGANAASSSETEITVVGGDGEKHVLPVDKDASAPEGSFLVSGDTLAQLGTTELPAKALAAAGGDGIWAKADDSVSAGELVQSIVTATNTDTNSVSGALPIRQTASTIIDTLLMVVSALLAVAVVIALIGVSNTLSLSVTERTRENSLLRALGLTKRQLRRMLALEAALIAGAAAVLGIVLGSIYGLVGARSATLSMGGFVISMPWLWILVVLAIAVGAAVLASVLPARRAAKLSPVEGLAVE</sequence>
<keyword evidence="3 7" id="KW-0812">Transmembrane</keyword>
<keyword evidence="11" id="KW-1185">Reference proteome</keyword>
<dbReference type="Pfam" id="PF12704">
    <property type="entry name" value="MacB_PCD"/>
    <property type="match status" value="1"/>
</dbReference>
<evidence type="ECO:0000259" key="8">
    <source>
        <dbReference type="Pfam" id="PF02687"/>
    </source>
</evidence>
<dbReference type="EMBL" id="QQXL01000001">
    <property type="protein sequence ID" value="RKW71919.1"/>
    <property type="molecule type" value="Genomic_DNA"/>
</dbReference>